<dbReference type="EMBL" id="CP031148">
    <property type="protein sequence ID" value="AXG09388.1"/>
    <property type="molecule type" value="Genomic_DNA"/>
</dbReference>
<evidence type="ECO:0000313" key="8">
    <source>
        <dbReference type="Proteomes" id="UP000253273"/>
    </source>
</evidence>
<sequence>MPLRTRRTVYYLALVVATTMLFTLLYNVGMATWEGRPQPLYRSLEVVIQSFTTTGYGEDAPWRTPQMNLLAITMQLAGIGLILTAVDVFAVPWLRDALTPSAPTSAPDLRNHVIVCEHTPRTDAFVAELDARDRAYVLVEVDEERAGRLHEDGYRVVHGDPESTDVLRAAGIESARAVVADAADDTNASIALSARDARSDVRVITLVEDASLARYHRAAGADEVLSPRQLLGESLARQVPTTVTADVADGIEIGDVDDDFELVELTVAADSDLHGKTFGEARLRERFGVNVIGAWFDGDFRTPVGMDERLAARTRLLVAGESARIEALGAATASTVRRFGPQRIVVAGYGDSGRAAAAALADTGAELTVLDAAEASDVDVVGDARDPERLDAAGIGTASALIVTVGDDTTAIFVTLIARELNSDLHIVVRANEEDDVQKLYRAGGDYVQSLATISGRMLASTVFEDEEVLAYDKQINVVRLPAGSLVGSTIADERVRTETGCTVVAVVREGATITDIDPEAFTIETGDEVIIAGTDEATTQFERTFGV</sequence>
<dbReference type="SUPFAM" id="SSF116726">
    <property type="entry name" value="TrkA C-terminal domain-like"/>
    <property type="match status" value="2"/>
</dbReference>
<name>A0A345E1H2_9EURY</name>
<accession>A0A345EB16</accession>
<keyword evidence="1" id="KW-0472">Membrane</keyword>
<dbReference type="InterPro" id="IPR003148">
    <property type="entry name" value="RCK_N"/>
</dbReference>
<feature type="domain" description="RCK C-terminal" evidence="4">
    <location>
        <begin position="248"/>
        <end position="334"/>
    </location>
</feature>
<evidence type="ECO:0000259" key="4">
    <source>
        <dbReference type="PROSITE" id="PS51202"/>
    </source>
</evidence>
<dbReference type="GO" id="GO:0004190">
    <property type="term" value="F:aspartic-type endopeptidase activity"/>
    <property type="evidence" value="ECO:0007669"/>
    <property type="project" value="InterPro"/>
</dbReference>
<dbReference type="GO" id="GO:0008324">
    <property type="term" value="F:monoatomic cation transmembrane transporter activity"/>
    <property type="evidence" value="ECO:0007669"/>
    <property type="project" value="InterPro"/>
</dbReference>
<evidence type="ECO:0000313" key="5">
    <source>
        <dbReference type="EMBL" id="AXG06044.1"/>
    </source>
</evidence>
<evidence type="ECO:0000259" key="2">
    <source>
        <dbReference type="PROSITE" id="PS50175"/>
    </source>
</evidence>
<proteinExistence type="predicted"/>
<feature type="transmembrane region" description="Helical" evidence="1">
    <location>
        <begin position="9"/>
        <end position="28"/>
    </location>
</feature>
<dbReference type="PROSITE" id="PS50175">
    <property type="entry name" value="ASP_PROT_RETROV"/>
    <property type="match status" value="1"/>
</dbReference>
<evidence type="ECO:0000313" key="7">
    <source>
        <dbReference type="Proteomes" id="UP000252985"/>
    </source>
</evidence>
<dbReference type="PANTHER" id="PTHR43833">
    <property type="entry name" value="POTASSIUM CHANNEL PROTEIN 2-RELATED-RELATED"/>
    <property type="match status" value="1"/>
</dbReference>
<dbReference type="PROSITE" id="PS51202">
    <property type="entry name" value="RCK_C"/>
    <property type="match status" value="2"/>
</dbReference>
<dbReference type="SUPFAM" id="SSF81324">
    <property type="entry name" value="Voltage-gated potassium channels"/>
    <property type="match status" value="1"/>
</dbReference>
<dbReference type="Gene3D" id="3.40.50.720">
    <property type="entry name" value="NAD(P)-binding Rossmann-like Domain"/>
    <property type="match status" value="2"/>
</dbReference>
<dbReference type="Gene3D" id="3.30.70.1450">
    <property type="entry name" value="Regulator of K+ conductance, C-terminal domain"/>
    <property type="match status" value="2"/>
</dbReference>
<dbReference type="PANTHER" id="PTHR43833:SF9">
    <property type="entry name" value="POTASSIUM CHANNEL PROTEIN YUGO-RELATED"/>
    <property type="match status" value="1"/>
</dbReference>
<dbReference type="InterPro" id="IPR001995">
    <property type="entry name" value="Peptidase_A2_cat"/>
</dbReference>
<reference evidence="5 8" key="2">
    <citation type="submission" date="2018-07" db="EMBL/GenBank/DDBJ databases">
        <title>Genome sequences of Haloplanus sp. CBA1113.</title>
        <authorList>
            <person name="Kim Y.B."/>
            <person name="Roh S.W."/>
        </authorList>
    </citation>
    <scope>NUCLEOTIDE SEQUENCE [LARGE SCALE GENOMIC DNA]</scope>
    <source>
        <strain evidence="5 8">CBA1113</strain>
    </source>
</reference>
<dbReference type="Proteomes" id="UP000252985">
    <property type="component" value="Chromosome"/>
</dbReference>
<feature type="domain" description="RCK N-terminal" evidence="3">
    <location>
        <begin position="341"/>
        <end position="451"/>
    </location>
</feature>
<dbReference type="Pfam" id="PF02254">
    <property type="entry name" value="TrkA_N"/>
    <property type="match status" value="2"/>
</dbReference>
<dbReference type="PROSITE" id="PS51201">
    <property type="entry name" value="RCK_N"/>
    <property type="match status" value="2"/>
</dbReference>
<keyword evidence="1" id="KW-0812">Transmembrane</keyword>
<dbReference type="InterPro" id="IPR036291">
    <property type="entry name" value="NAD(P)-bd_dom_sf"/>
</dbReference>
<dbReference type="RefSeq" id="WP_114585190.1">
    <property type="nucleotide sequence ID" value="NZ_CP031148.1"/>
</dbReference>
<keyword evidence="8" id="KW-1185">Reference proteome</keyword>
<dbReference type="Pfam" id="PF02080">
    <property type="entry name" value="TrkA_C"/>
    <property type="match status" value="2"/>
</dbReference>
<accession>A0A345E1H2</accession>
<protein>
    <submittedName>
        <fullName evidence="5">Potassium transporter</fullName>
    </submittedName>
</protein>
<dbReference type="GeneID" id="37286432"/>
<dbReference type="EMBL" id="CP031150">
    <property type="protein sequence ID" value="AXG06044.1"/>
    <property type="molecule type" value="Genomic_DNA"/>
</dbReference>
<dbReference type="Proteomes" id="UP000253273">
    <property type="component" value="Chromosome"/>
</dbReference>
<feature type="domain" description="RCK C-terminal" evidence="4">
    <location>
        <begin position="464"/>
        <end position="548"/>
    </location>
</feature>
<keyword evidence="1" id="KW-1133">Transmembrane helix</keyword>
<dbReference type="Gene3D" id="1.10.287.70">
    <property type="match status" value="1"/>
</dbReference>
<feature type="domain" description="RCK N-terminal" evidence="3">
    <location>
        <begin position="110"/>
        <end position="226"/>
    </location>
</feature>
<evidence type="ECO:0000256" key="1">
    <source>
        <dbReference type="SAM" id="Phobius"/>
    </source>
</evidence>
<dbReference type="AlphaFoldDB" id="A0A345E1H2"/>
<dbReference type="InterPro" id="IPR036721">
    <property type="entry name" value="RCK_C_sf"/>
</dbReference>
<gene>
    <name evidence="6" type="ORF">DU484_05600</name>
    <name evidence="5" type="ORF">DU500_06075</name>
</gene>
<dbReference type="GO" id="GO:0006508">
    <property type="term" value="P:proteolysis"/>
    <property type="evidence" value="ECO:0007669"/>
    <property type="project" value="InterPro"/>
</dbReference>
<dbReference type="KEGG" id="haj:DU500_06075"/>
<feature type="domain" description="Peptidase A2" evidence="2">
    <location>
        <begin position="357"/>
        <end position="396"/>
    </location>
</feature>
<organism evidence="5 8">
    <name type="scientific">Haloplanus rubicundus</name>
    <dbReference type="NCBI Taxonomy" id="1547898"/>
    <lineage>
        <taxon>Archaea</taxon>
        <taxon>Methanobacteriati</taxon>
        <taxon>Methanobacteriota</taxon>
        <taxon>Stenosarchaea group</taxon>
        <taxon>Halobacteria</taxon>
        <taxon>Halobacteriales</taxon>
        <taxon>Haloferacaceae</taxon>
        <taxon>Haloplanus</taxon>
    </lineage>
</organism>
<dbReference type="InterPro" id="IPR050721">
    <property type="entry name" value="Trk_Ktr_HKT_K-transport"/>
</dbReference>
<dbReference type="OrthoDB" id="43518at2157"/>
<evidence type="ECO:0000259" key="3">
    <source>
        <dbReference type="PROSITE" id="PS51201"/>
    </source>
</evidence>
<dbReference type="GO" id="GO:0006813">
    <property type="term" value="P:potassium ion transport"/>
    <property type="evidence" value="ECO:0007669"/>
    <property type="project" value="InterPro"/>
</dbReference>
<dbReference type="KEGG" id="haq:DU484_05600"/>
<dbReference type="SUPFAM" id="SSF51735">
    <property type="entry name" value="NAD(P)-binding Rossmann-fold domains"/>
    <property type="match status" value="2"/>
</dbReference>
<dbReference type="InterPro" id="IPR006037">
    <property type="entry name" value="RCK_C"/>
</dbReference>
<reference evidence="6 7" key="1">
    <citation type="submission" date="2018-07" db="EMBL/GenBank/DDBJ databases">
        <title>Genome sequences of Haloplanus sp. CBA1112.</title>
        <authorList>
            <person name="Kim Y.B."/>
            <person name="Roh S.W."/>
        </authorList>
    </citation>
    <scope>NUCLEOTIDE SEQUENCE [LARGE SCALE GENOMIC DNA]</scope>
    <source>
        <strain evidence="6 7">CBA1112</strain>
    </source>
</reference>
<evidence type="ECO:0000313" key="6">
    <source>
        <dbReference type="EMBL" id="AXG09388.1"/>
    </source>
</evidence>